<organism evidence="2 3">
    <name type="scientific">Hymenobacter cellulosilyticus</name>
    <dbReference type="NCBI Taxonomy" id="2932248"/>
    <lineage>
        <taxon>Bacteria</taxon>
        <taxon>Pseudomonadati</taxon>
        <taxon>Bacteroidota</taxon>
        <taxon>Cytophagia</taxon>
        <taxon>Cytophagales</taxon>
        <taxon>Hymenobacteraceae</taxon>
        <taxon>Hymenobacter</taxon>
    </lineage>
</organism>
<dbReference type="InterPro" id="IPR051816">
    <property type="entry name" value="Glycosyl_Hydrolase_31"/>
</dbReference>
<evidence type="ECO:0000259" key="1">
    <source>
        <dbReference type="Pfam" id="PF17137"/>
    </source>
</evidence>
<gene>
    <name evidence="2" type="ORF">MUN79_08905</name>
</gene>
<dbReference type="InterPro" id="IPR033403">
    <property type="entry name" value="DUF5110"/>
</dbReference>
<dbReference type="PANTHER" id="PTHR43863:SF2">
    <property type="entry name" value="MALTASE-GLUCOAMYLASE"/>
    <property type="match status" value="1"/>
</dbReference>
<dbReference type="Proteomes" id="UP000831796">
    <property type="component" value="Chromosome"/>
</dbReference>
<dbReference type="RefSeq" id="WP_244678297.1">
    <property type="nucleotide sequence ID" value="NZ_CP095046.1"/>
</dbReference>
<dbReference type="InterPro" id="IPR013780">
    <property type="entry name" value="Glyco_hydro_b"/>
</dbReference>
<dbReference type="Gene3D" id="2.60.40.1180">
    <property type="entry name" value="Golgi alpha-mannosidase II"/>
    <property type="match status" value="1"/>
</dbReference>
<proteinExistence type="predicted"/>
<feature type="domain" description="DUF5110" evidence="1">
    <location>
        <begin position="27"/>
        <end position="94"/>
    </location>
</feature>
<dbReference type="EMBL" id="CP095046">
    <property type="protein sequence ID" value="UOQ74961.1"/>
    <property type="molecule type" value="Genomic_DNA"/>
</dbReference>
<reference evidence="2" key="1">
    <citation type="submission" date="2022-04" db="EMBL/GenBank/DDBJ databases">
        <title>Hymenobacter sp. isolated from the air.</title>
        <authorList>
            <person name="Won M."/>
            <person name="Lee C.-M."/>
            <person name="Woen H.-Y."/>
            <person name="Kwon S.-W."/>
        </authorList>
    </citation>
    <scope>NUCLEOTIDE SEQUENCE</scope>
    <source>
        <strain evidence="2">5116S-3</strain>
    </source>
</reference>
<keyword evidence="3" id="KW-1185">Reference proteome</keyword>
<dbReference type="KEGG" id="hcu:MUN79_08905"/>
<evidence type="ECO:0000313" key="2">
    <source>
        <dbReference type="EMBL" id="UOQ74961.1"/>
    </source>
</evidence>
<protein>
    <submittedName>
        <fullName evidence="2">DUF5110 domain-containing protein</fullName>
    </submittedName>
</protein>
<dbReference type="AlphaFoldDB" id="A0A8T9QEW4"/>
<evidence type="ECO:0000313" key="3">
    <source>
        <dbReference type="Proteomes" id="UP000831796"/>
    </source>
</evidence>
<dbReference type="PANTHER" id="PTHR43863">
    <property type="entry name" value="HYDROLASE, PUTATIVE (AFU_ORTHOLOGUE AFUA_1G03140)-RELATED"/>
    <property type="match status" value="1"/>
</dbReference>
<accession>A0A8T9QEW4</accession>
<dbReference type="Pfam" id="PF17137">
    <property type="entry name" value="DUF5110"/>
    <property type="match status" value="1"/>
</dbReference>
<sequence>MPLFVPEGAILPFGPEIQYAAEKPADPLTLYVYTGRDGQFTLYEDEDVNYNYEKGAFATIPLRYDEKAKTLTIGARQGAFPGMTTQRTFRVVAVSKARPVPANLTQTAGQTVSYSGQAVTVPVE</sequence>
<name>A0A8T9QEW4_9BACT</name>